<gene>
    <name evidence="3" type="ORF">EJN92_01980</name>
</gene>
<feature type="chain" id="PRO_5018815143" evidence="2">
    <location>
        <begin position="30"/>
        <end position="480"/>
    </location>
</feature>
<dbReference type="Gene3D" id="1.20.1600.10">
    <property type="entry name" value="Outer membrane efflux proteins (OEP)"/>
    <property type="match status" value="1"/>
</dbReference>
<proteinExistence type="inferred from homology"/>
<evidence type="ECO:0000256" key="2">
    <source>
        <dbReference type="RuleBase" id="RU362097"/>
    </source>
</evidence>
<dbReference type="NCBIfam" id="TIGR01845">
    <property type="entry name" value="outer_NodT"/>
    <property type="match status" value="1"/>
</dbReference>
<reference evidence="3 4" key="1">
    <citation type="journal article" date="2011" name="Int. J. Syst. Evol. Microbiol.">
        <title>Description of Undibacterium oligocarboniphilum sp. nov., isolated from purified water, and Undibacterium pigrum strain CCUG 49012 as the type strain of Undibacterium parvum sp. nov., and emended descriptions of the genus Undibacterium and the species Undibacterium pigrum.</title>
        <authorList>
            <person name="Eder W."/>
            <person name="Wanner G."/>
            <person name="Ludwig W."/>
            <person name="Busse H.J."/>
            <person name="Ziemke-Kageler F."/>
            <person name="Lang E."/>
        </authorList>
    </citation>
    <scope>NUCLEOTIDE SEQUENCE [LARGE SCALE GENOMIC DNA]</scope>
    <source>
        <strain evidence="3 4">DSM 23061</strain>
    </source>
</reference>
<protein>
    <submittedName>
        <fullName evidence="3">TolC family protein</fullName>
    </submittedName>
</protein>
<dbReference type="RefSeq" id="WP_126126294.1">
    <property type="nucleotide sequence ID" value="NZ_CP034464.1"/>
</dbReference>
<keyword evidence="4" id="KW-1185">Reference proteome</keyword>
<keyword evidence="2" id="KW-0564">Palmitate</keyword>
<dbReference type="PANTHER" id="PTHR30203">
    <property type="entry name" value="OUTER MEMBRANE CATION EFFLUX PROTEIN"/>
    <property type="match status" value="1"/>
</dbReference>
<dbReference type="Gene3D" id="2.20.200.10">
    <property type="entry name" value="Outer membrane efflux proteins (OEP)"/>
    <property type="match status" value="1"/>
</dbReference>
<dbReference type="InterPro" id="IPR003423">
    <property type="entry name" value="OMP_efflux"/>
</dbReference>
<accession>A0A3S9HFQ0</accession>
<dbReference type="PANTHER" id="PTHR30203:SF25">
    <property type="entry name" value="OUTER MEMBRANE PROTEIN-RELATED"/>
    <property type="match status" value="1"/>
</dbReference>
<name>A0A3S9HFQ0_9BURK</name>
<feature type="signal peptide" evidence="2">
    <location>
        <begin position="1"/>
        <end position="29"/>
    </location>
</feature>
<keyword evidence="2" id="KW-0472">Membrane</keyword>
<sequence>MKNTMKFPLKTSLSVLLSTLFLGACSSVASYKAPLLDSNHVSTLPSAITSKSLQRGTPPALWWKQFGDVQLETLVELAWRNNYDLRTAVARLSGSREQLQVAQSALIPNASLDAGSNHTKLAAIESRSGSPTIVSPLQWQMSLAWELDLFGRVSHSIEAAQASVEERSALRDDVRRVILAHVVEAYLDLRGAQMLSASIQAQVDNQTSSLKLIRDRETFGSASSSERLRFEAQLRLLSSRLPSLIAQERSARNRLATLTGQRLDAPQLALLDQPITIKLPQTIITDEPAQLLLRRPDLKAAERALAVATAREGIAYAELFPRISLSALVGSSGVAGNWLTGDASRWRVGATSSWSLFDAGARRAQFRAAGAEVQAALANFDKVVAVALEETDTALSTWGQLRKRNDELHIALSLAQESVRLSRLRYDEGMESLLNTLESERIALATNEQFISAKRDFAISTARSYFALAGGFDVGNAVSK</sequence>
<dbReference type="OrthoDB" id="9770517at2"/>
<keyword evidence="2" id="KW-1134">Transmembrane beta strand</keyword>
<dbReference type="PROSITE" id="PS51257">
    <property type="entry name" value="PROKAR_LIPOPROTEIN"/>
    <property type="match status" value="1"/>
</dbReference>
<evidence type="ECO:0000313" key="4">
    <source>
        <dbReference type="Proteomes" id="UP000275663"/>
    </source>
</evidence>
<evidence type="ECO:0000256" key="1">
    <source>
        <dbReference type="ARBA" id="ARBA00007613"/>
    </source>
</evidence>
<keyword evidence="2" id="KW-0812">Transmembrane</keyword>
<organism evidence="3 4">
    <name type="scientific">Undibacterium parvum</name>
    <dbReference type="NCBI Taxonomy" id="401471"/>
    <lineage>
        <taxon>Bacteria</taxon>
        <taxon>Pseudomonadati</taxon>
        <taxon>Pseudomonadota</taxon>
        <taxon>Betaproteobacteria</taxon>
        <taxon>Burkholderiales</taxon>
        <taxon>Oxalobacteraceae</taxon>
        <taxon>Undibacterium</taxon>
    </lineage>
</organism>
<dbReference type="SUPFAM" id="SSF56954">
    <property type="entry name" value="Outer membrane efflux proteins (OEP)"/>
    <property type="match status" value="1"/>
</dbReference>
<dbReference type="GO" id="GO:0005886">
    <property type="term" value="C:plasma membrane"/>
    <property type="evidence" value="ECO:0007669"/>
    <property type="project" value="UniProtKB-SubCell"/>
</dbReference>
<comment type="similarity">
    <text evidence="1 2">Belongs to the outer membrane factor (OMF) (TC 1.B.17) family.</text>
</comment>
<dbReference type="AlphaFoldDB" id="A0A3S9HFQ0"/>
<keyword evidence="2" id="KW-0449">Lipoprotein</keyword>
<dbReference type="GO" id="GO:0015562">
    <property type="term" value="F:efflux transmembrane transporter activity"/>
    <property type="evidence" value="ECO:0007669"/>
    <property type="project" value="InterPro"/>
</dbReference>
<comment type="subcellular location">
    <subcellularLocation>
        <location evidence="2">Cell membrane</location>
        <topology evidence="2">Lipid-anchor</topology>
    </subcellularLocation>
</comment>
<dbReference type="Pfam" id="PF02321">
    <property type="entry name" value="OEP"/>
    <property type="match status" value="2"/>
</dbReference>
<dbReference type="InterPro" id="IPR010131">
    <property type="entry name" value="MdtP/NodT-like"/>
</dbReference>
<dbReference type="Proteomes" id="UP000275663">
    <property type="component" value="Chromosome"/>
</dbReference>
<evidence type="ECO:0000313" key="3">
    <source>
        <dbReference type="EMBL" id="AZP10895.1"/>
    </source>
</evidence>
<dbReference type="EMBL" id="CP034464">
    <property type="protein sequence ID" value="AZP10895.1"/>
    <property type="molecule type" value="Genomic_DNA"/>
</dbReference>
<dbReference type="KEGG" id="upv:EJN92_01980"/>
<keyword evidence="2" id="KW-0732">Signal</keyword>